<name>B3T4G5_9ZZZZ</name>
<dbReference type="GO" id="GO:0004177">
    <property type="term" value="F:aminopeptidase activity"/>
    <property type="evidence" value="ECO:0007669"/>
    <property type="project" value="InterPro"/>
</dbReference>
<accession>B3T4G5</accession>
<dbReference type="InterPro" id="IPR058739">
    <property type="entry name" value="NicX"/>
</dbReference>
<dbReference type="AlphaFoldDB" id="B3T4G5"/>
<evidence type="ECO:0000313" key="2">
    <source>
        <dbReference type="EMBL" id="ABZ07474.1"/>
    </source>
</evidence>
<evidence type="ECO:0008006" key="3">
    <source>
        <dbReference type="Google" id="ProtNLM"/>
    </source>
</evidence>
<dbReference type="GO" id="GO:0046872">
    <property type="term" value="F:metal ion binding"/>
    <property type="evidence" value="ECO:0007669"/>
    <property type="project" value="UniProtKB-KW"/>
</dbReference>
<dbReference type="PANTHER" id="PTHR34448">
    <property type="entry name" value="AMINOPEPTIDASE"/>
    <property type="match status" value="1"/>
</dbReference>
<reference evidence="2" key="1">
    <citation type="journal article" date="2008" name="ISME J.">
        <title>Genomic patterns of recombination, clonal divergence and environment in marine microbial populations.</title>
        <authorList>
            <person name="Konstantinidis K.T."/>
            <person name="Delong E.F."/>
        </authorList>
    </citation>
    <scope>NUCLEOTIDE SEQUENCE</scope>
</reference>
<protein>
    <recommendedName>
        <fullName evidence="3">Leucyl aminopeptidase (Aminopeptidase T)</fullName>
    </recommendedName>
</protein>
<dbReference type="SUPFAM" id="SSF144052">
    <property type="entry name" value="Thermophilic metalloprotease-like"/>
    <property type="match status" value="1"/>
</dbReference>
<sequence length="343" mass="36888">MSEEDEGEMSEAEELAEAMLTAARSVVRTCMQVRSNESVLIVTDPVTADVGRSLYEAAARVTDRILLMMMPPGHREGKEPPNPVADLMRRQDVVLIATKHSLTHTQARSNASREGVRIASMPGINSKSFAEGGMTADYNALQKEIAGLASLLRRRREIHISSEAGTDLKFTTGGRWILEDNGICNRPGAITNLPAGKVFVLPKEGSAHGRVIIDGSWDGEILDEPISILIEDGLVTDVTGGEAAEQINKHFEAAKAGLRPSKAALVHTFAEFGFGMNPRAKLVGSPLEDLVYRGGAYFGFGNNMALGGTAAVPLKMRGVARKTTIQLEDVDLVLKGKVTAKVR</sequence>
<dbReference type="InterPro" id="IPR052170">
    <property type="entry name" value="M29_Exopeptidase"/>
</dbReference>
<dbReference type="PANTHER" id="PTHR34448:SF1">
    <property type="entry name" value="BLL6088 PROTEIN"/>
    <property type="match status" value="1"/>
</dbReference>
<dbReference type="Pfam" id="PF26233">
    <property type="entry name" value="NicX"/>
    <property type="match status" value="1"/>
</dbReference>
<evidence type="ECO:0000256" key="1">
    <source>
        <dbReference type="ARBA" id="ARBA00022723"/>
    </source>
</evidence>
<organism evidence="2">
    <name type="scientific">uncultured marine microorganism HF4000_ANIW137G21</name>
    <dbReference type="NCBI Taxonomy" id="455530"/>
    <lineage>
        <taxon>unclassified sequences</taxon>
        <taxon>environmental samples</taxon>
    </lineage>
</organism>
<dbReference type="EMBL" id="EU016601">
    <property type="protein sequence ID" value="ABZ07474.1"/>
    <property type="molecule type" value="Genomic_DNA"/>
</dbReference>
<keyword evidence="1" id="KW-0479">Metal-binding</keyword>
<gene>
    <name evidence="2" type="ORF">ALOHA_HF4000ANIW137G21ctg1g2</name>
</gene>
<dbReference type="GO" id="GO:0006508">
    <property type="term" value="P:proteolysis"/>
    <property type="evidence" value="ECO:0007669"/>
    <property type="project" value="InterPro"/>
</dbReference>
<proteinExistence type="predicted"/>